<dbReference type="InterPro" id="IPR002048">
    <property type="entry name" value="EF_hand_dom"/>
</dbReference>
<dbReference type="PROSITE" id="PS00018">
    <property type="entry name" value="EF_HAND_1"/>
    <property type="match status" value="1"/>
</dbReference>
<reference evidence="3 4" key="1">
    <citation type="submission" date="2023-08" db="EMBL/GenBank/DDBJ databases">
        <title>A Necator americanus chromosomal reference genome.</title>
        <authorList>
            <person name="Ilik V."/>
            <person name="Petrzelkova K.J."/>
            <person name="Pardy F."/>
            <person name="Fuh T."/>
            <person name="Niatou-Singa F.S."/>
            <person name="Gouil Q."/>
            <person name="Baker L."/>
            <person name="Ritchie M.E."/>
            <person name="Jex A.R."/>
            <person name="Gazzola D."/>
            <person name="Li H."/>
            <person name="Toshio Fujiwara R."/>
            <person name="Zhan B."/>
            <person name="Aroian R.V."/>
            <person name="Pafco B."/>
            <person name="Schwarz E.M."/>
        </authorList>
    </citation>
    <scope>NUCLEOTIDE SEQUENCE [LARGE SCALE GENOMIC DNA]</scope>
    <source>
        <strain evidence="3 4">Aroian</strain>
        <tissue evidence="3">Whole animal</tissue>
    </source>
</reference>
<feature type="domain" description="EF-hand" evidence="2">
    <location>
        <begin position="64"/>
        <end position="99"/>
    </location>
</feature>
<protein>
    <recommendedName>
        <fullName evidence="2">EF-hand domain-containing protein</fullName>
    </recommendedName>
</protein>
<dbReference type="InterPro" id="IPR011992">
    <property type="entry name" value="EF-hand-dom_pair"/>
</dbReference>
<dbReference type="CDD" id="cd00051">
    <property type="entry name" value="EFh"/>
    <property type="match status" value="1"/>
</dbReference>
<gene>
    <name evidence="3" type="primary">Necator_chrI.g3069</name>
    <name evidence="3" type="ORF">RB195_006940</name>
</gene>
<keyword evidence="4" id="KW-1185">Reference proteome</keyword>
<sequence length="99" mass="11639">MWKNIVTSRHGSARSKKVYYREQELREMFRTHDKDMSGFISKDDVLCMLLGADKDDQKDPVFKTHLKFLINIIKQADKDGDMKISFEEFKEYVEKASSA</sequence>
<dbReference type="Proteomes" id="UP001303046">
    <property type="component" value="Unassembled WGS sequence"/>
</dbReference>
<dbReference type="InterPro" id="IPR018247">
    <property type="entry name" value="EF_Hand_1_Ca_BS"/>
</dbReference>
<evidence type="ECO:0000313" key="4">
    <source>
        <dbReference type="Proteomes" id="UP001303046"/>
    </source>
</evidence>
<comment type="caution">
    <text evidence="3">The sequence shown here is derived from an EMBL/GenBank/DDBJ whole genome shotgun (WGS) entry which is preliminary data.</text>
</comment>
<dbReference type="PROSITE" id="PS50222">
    <property type="entry name" value="EF_HAND_2"/>
    <property type="match status" value="2"/>
</dbReference>
<dbReference type="Pfam" id="PF13499">
    <property type="entry name" value="EF-hand_7"/>
    <property type="match status" value="1"/>
</dbReference>
<organism evidence="3 4">
    <name type="scientific">Necator americanus</name>
    <name type="common">Human hookworm</name>
    <dbReference type="NCBI Taxonomy" id="51031"/>
    <lineage>
        <taxon>Eukaryota</taxon>
        <taxon>Metazoa</taxon>
        <taxon>Ecdysozoa</taxon>
        <taxon>Nematoda</taxon>
        <taxon>Chromadorea</taxon>
        <taxon>Rhabditida</taxon>
        <taxon>Rhabditina</taxon>
        <taxon>Rhabditomorpha</taxon>
        <taxon>Strongyloidea</taxon>
        <taxon>Ancylostomatidae</taxon>
        <taxon>Bunostominae</taxon>
        <taxon>Necator</taxon>
    </lineage>
</organism>
<feature type="domain" description="EF-hand" evidence="2">
    <location>
        <begin position="20"/>
        <end position="55"/>
    </location>
</feature>
<evidence type="ECO:0000259" key="2">
    <source>
        <dbReference type="PROSITE" id="PS50222"/>
    </source>
</evidence>
<proteinExistence type="predicted"/>
<name>A0ABR1BYT1_NECAM</name>
<evidence type="ECO:0000256" key="1">
    <source>
        <dbReference type="ARBA" id="ARBA00022837"/>
    </source>
</evidence>
<dbReference type="SMART" id="SM00054">
    <property type="entry name" value="EFh"/>
    <property type="match status" value="2"/>
</dbReference>
<accession>A0ABR1BYT1</accession>
<dbReference type="SUPFAM" id="SSF47473">
    <property type="entry name" value="EF-hand"/>
    <property type="match status" value="1"/>
</dbReference>
<dbReference type="Gene3D" id="1.10.238.10">
    <property type="entry name" value="EF-hand"/>
    <property type="match status" value="1"/>
</dbReference>
<dbReference type="EMBL" id="JAVFWL010000001">
    <property type="protein sequence ID" value="KAK6730181.1"/>
    <property type="molecule type" value="Genomic_DNA"/>
</dbReference>
<keyword evidence="1" id="KW-0106">Calcium</keyword>
<evidence type="ECO:0000313" key="3">
    <source>
        <dbReference type="EMBL" id="KAK6730181.1"/>
    </source>
</evidence>